<name>A0A382FA43_9ZZZZ</name>
<keyword evidence="3 6" id="KW-0812">Transmembrane</keyword>
<feature type="transmembrane region" description="Helical" evidence="6">
    <location>
        <begin position="9"/>
        <end position="26"/>
    </location>
</feature>
<feature type="transmembrane region" description="Helical" evidence="6">
    <location>
        <begin position="38"/>
        <end position="62"/>
    </location>
</feature>
<feature type="non-terminal residue" evidence="7">
    <location>
        <position position="165"/>
    </location>
</feature>
<dbReference type="Pfam" id="PF00209">
    <property type="entry name" value="SNF"/>
    <property type="match status" value="1"/>
</dbReference>
<evidence type="ECO:0000256" key="1">
    <source>
        <dbReference type="ARBA" id="ARBA00004141"/>
    </source>
</evidence>
<evidence type="ECO:0008006" key="8">
    <source>
        <dbReference type="Google" id="ProtNLM"/>
    </source>
</evidence>
<dbReference type="InterPro" id="IPR000175">
    <property type="entry name" value="Na/ntran_symport"/>
</dbReference>
<dbReference type="GO" id="GO:0016020">
    <property type="term" value="C:membrane"/>
    <property type="evidence" value="ECO:0007669"/>
    <property type="project" value="UniProtKB-SubCell"/>
</dbReference>
<feature type="transmembrane region" description="Helical" evidence="6">
    <location>
        <begin position="139"/>
        <end position="157"/>
    </location>
</feature>
<dbReference type="SUPFAM" id="SSF161070">
    <property type="entry name" value="SNF-like"/>
    <property type="match status" value="1"/>
</dbReference>
<evidence type="ECO:0000256" key="5">
    <source>
        <dbReference type="ARBA" id="ARBA00023136"/>
    </source>
</evidence>
<feature type="transmembrane region" description="Helical" evidence="6">
    <location>
        <begin position="86"/>
        <end position="112"/>
    </location>
</feature>
<dbReference type="InterPro" id="IPR037272">
    <property type="entry name" value="SNS_sf"/>
</dbReference>
<evidence type="ECO:0000256" key="3">
    <source>
        <dbReference type="ARBA" id="ARBA00022692"/>
    </source>
</evidence>
<dbReference type="PANTHER" id="PTHR42948:SF1">
    <property type="entry name" value="TRANSPORTER"/>
    <property type="match status" value="1"/>
</dbReference>
<proteinExistence type="predicted"/>
<dbReference type="EMBL" id="UINC01048813">
    <property type="protein sequence ID" value="SVB59820.1"/>
    <property type="molecule type" value="Genomic_DNA"/>
</dbReference>
<dbReference type="PROSITE" id="PS50267">
    <property type="entry name" value="NA_NEUROTRAN_SYMP_3"/>
    <property type="match status" value="1"/>
</dbReference>
<keyword evidence="2" id="KW-0813">Transport</keyword>
<keyword evidence="5 6" id="KW-0472">Membrane</keyword>
<keyword evidence="4 6" id="KW-1133">Transmembrane helix</keyword>
<organism evidence="7">
    <name type="scientific">marine metagenome</name>
    <dbReference type="NCBI Taxonomy" id="408172"/>
    <lineage>
        <taxon>unclassified sequences</taxon>
        <taxon>metagenomes</taxon>
        <taxon>ecological metagenomes</taxon>
    </lineage>
</organism>
<gene>
    <name evidence="7" type="ORF">METZ01_LOCUS212674</name>
</gene>
<protein>
    <recommendedName>
        <fullName evidence="8">Sodium-dependent transporter</fullName>
    </recommendedName>
</protein>
<evidence type="ECO:0000256" key="6">
    <source>
        <dbReference type="SAM" id="Phobius"/>
    </source>
</evidence>
<evidence type="ECO:0000256" key="2">
    <source>
        <dbReference type="ARBA" id="ARBA00022448"/>
    </source>
</evidence>
<dbReference type="PRINTS" id="PR00176">
    <property type="entry name" value="NANEUSMPORT"/>
</dbReference>
<evidence type="ECO:0000313" key="7">
    <source>
        <dbReference type="EMBL" id="SVB59820.1"/>
    </source>
</evidence>
<reference evidence="7" key="1">
    <citation type="submission" date="2018-05" db="EMBL/GenBank/DDBJ databases">
        <authorList>
            <person name="Lanie J.A."/>
            <person name="Ng W.-L."/>
            <person name="Kazmierczak K.M."/>
            <person name="Andrzejewski T.M."/>
            <person name="Davidsen T.M."/>
            <person name="Wayne K.J."/>
            <person name="Tettelin H."/>
            <person name="Glass J.I."/>
            <person name="Rusch D."/>
            <person name="Podicherti R."/>
            <person name="Tsui H.-C.T."/>
            <person name="Winkler M.E."/>
        </authorList>
    </citation>
    <scope>NUCLEOTIDE SEQUENCE</scope>
</reference>
<evidence type="ECO:0000256" key="4">
    <source>
        <dbReference type="ARBA" id="ARBA00022989"/>
    </source>
</evidence>
<dbReference type="AlphaFoldDB" id="A0A382FA43"/>
<dbReference type="PANTHER" id="PTHR42948">
    <property type="entry name" value="TRANSPORTER"/>
    <property type="match status" value="1"/>
</dbReference>
<sequence length="165" mass="18071">MSNQWSNRLSFIVTTCAFSIGLGNIWRFPYIAGEGGGGAFLLVYLILILMIGIPIMTIEIALGRMSSSTPLVGFGKLSRQPLWDGLGWLGVLAAQFIMCYYVMILAWVVFYFGENLSGNLMLLDTEDLKNHFTDVASNSGKVIAVIFGIMIASFFIIKQGLQAGL</sequence>
<comment type="subcellular location">
    <subcellularLocation>
        <location evidence="1">Membrane</location>
        <topology evidence="1">Multi-pass membrane protein</topology>
    </subcellularLocation>
</comment>
<accession>A0A382FA43</accession>